<proteinExistence type="predicted"/>
<feature type="region of interest" description="Disordered" evidence="1">
    <location>
        <begin position="84"/>
        <end position="109"/>
    </location>
</feature>
<feature type="compositionally biased region" description="Basic and acidic residues" evidence="1">
    <location>
        <begin position="84"/>
        <end position="100"/>
    </location>
</feature>
<organism evidence="2 3">
    <name type="scientific">Aphidius gifuensis</name>
    <name type="common">Parasitoid wasp</name>
    <dbReference type="NCBI Taxonomy" id="684658"/>
    <lineage>
        <taxon>Eukaryota</taxon>
        <taxon>Metazoa</taxon>
        <taxon>Ecdysozoa</taxon>
        <taxon>Arthropoda</taxon>
        <taxon>Hexapoda</taxon>
        <taxon>Insecta</taxon>
        <taxon>Pterygota</taxon>
        <taxon>Neoptera</taxon>
        <taxon>Endopterygota</taxon>
        <taxon>Hymenoptera</taxon>
        <taxon>Apocrita</taxon>
        <taxon>Ichneumonoidea</taxon>
        <taxon>Braconidae</taxon>
        <taxon>Aphidiinae</taxon>
        <taxon>Aphidius</taxon>
    </lineage>
</organism>
<evidence type="ECO:0000313" key="2">
    <source>
        <dbReference type="EMBL" id="KAF7988044.1"/>
    </source>
</evidence>
<name>A0A834XMJ9_APHGI</name>
<reference evidence="2 3" key="1">
    <citation type="submission" date="2020-08" db="EMBL/GenBank/DDBJ databases">
        <title>Aphidius gifuensis genome sequencing and assembly.</title>
        <authorList>
            <person name="Du Z."/>
        </authorList>
    </citation>
    <scope>NUCLEOTIDE SEQUENCE [LARGE SCALE GENOMIC DNA]</scope>
    <source>
        <strain evidence="2">YNYX2018</strain>
        <tissue evidence="2">Adults</tissue>
    </source>
</reference>
<accession>A0A834XMJ9</accession>
<evidence type="ECO:0000256" key="1">
    <source>
        <dbReference type="SAM" id="MobiDB-lite"/>
    </source>
</evidence>
<sequence length="250" mass="29513">MARLYAVPSEKLRVLTSWLIKVTEEANAWQSWLHSHIDLILRMSEYFIPGQQQQQSLSSKNTIDEKTASNSTFILTEKKNKKKEDKKLEEISKHSVENHSMDGGTSSELSNEKIVKNTWPIGIPWSPRLPDKKNKKTKKFEDKIEFEPIPMPRDEIEMAILIKQVKHQAKIYRSLYKHWKETADRAYQEIIDRDIMPTNQVFNDEEVPYSYYVYTDINDDDEINSTKNTTEQLTHNNQHLYFNISDKYDL</sequence>
<dbReference type="EMBL" id="JACMRX010000006">
    <property type="protein sequence ID" value="KAF7988044.1"/>
    <property type="molecule type" value="Genomic_DNA"/>
</dbReference>
<protein>
    <submittedName>
        <fullName evidence="2">Uncharacterized protein</fullName>
    </submittedName>
</protein>
<dbReference type="Proteomes" id="UP000639338">
    <property type="component" value="Unassembled WGS sequence"/>
</dbReference>
<dbReference type="AlphaFoldDB" id="A0A834XMJ9"/>
<gene>
    <name evidence="2" type="ORF">HCN44_007538</name>
</gene>
<comment type="caution">
    <text evidence="2">The sequence shown here is derived from an EMBL/GenBank/DDBJ whole genome shotgun (WGS) entry which is preliminary data.</text>
</comment>
<evidence type="ECO:0000313" key="3">
    <source>
        <dbReference type="Proteomes" id="UP000639338"/>
    </source>
</evidence>
<dbReference type="OrthoDB" id="337038at2759"/>
<keyword evidence="3" id="KW-1185">Reference proteome</keyword>